<comment type="caution">
    <text evidence="2">The sequence shown here is derived from an EMBL/GenBank/DDBJ whole genome shotgun (WGS) entry which is preliminary data.</text>
</comment>
<gene>
    <name evidence="2" type="ORF">NEMBOFW57_009627</name>
</gene>
<dbReference type="Proteomes" id="UP001197093">
    <property type="component" value="Unassembled WGS sequence"/>
</dbReference>
<dbReference type="AlphaFoldDB" id="A0AAD4EPR0"/>
<evidence type="ECO:0008006" key="4">
    <source>
        <dbReference type="Google" id="ProtNLM"/>
    </source>
</evidence>
<proteinExistence type="predicted"/>
<dbReference type="PANTHER" id="PTHR42923:SF26">
    <property type="entry name" value="FMN REDUCTASE LOT6, PUTATIVE (AFU_ORTHOLOGUE AFUA_7G06600)-RELATED"/>
    <property type="match status" value="1"/>
</dbReference>
<keyword evidence="1" id="KW-0732">Signal</keyword>
<dbReference type="InterPro" id="IPR050464">
    <property type="entry name" value="Zeta_carotene_desat/Oxidored"/>
</dbReference>
<evidence type="ECO:0000256" key="1">
    <source>
        <dbReference type="SAM" id="SignalP"/>
    </source>
</evidence>
<dbReference type="Pfam" id="PF13450">
    <property type="entry name" value="NAD_binding_8"/>
    <property type="match status" value="1"/>
</dbReference>
<evidence type="ECO:0000313" key="2">
    <source>
        <dbReference type="EMBL" id="KAG7285009.1"/>
    </source>
</evidence>
<dbReference type="Gene3D" id="1.10.405.20">
    <property type="match status" value="1"/>
</dbReference>
<name>A0AAD4EPR0_9PEZI</name>
<dbReference type="InterPro" id="IPR036188">
    <property type="entry name" value="FAD/NAD-bd_sf"/>
</dbReference>
<feature type="chain" id="PRO_5042232908" description="Beta-cyclopiazonate dehydrogenase" evidence="1">
    <location>
        <begin position="21"/>
        <end position="476"/>
    </location>
</feature>
<dbReference type="SUPFAM" id="SSF51905">
    <property type="entry name" value="FAD/NAD(P)-binding domain"/>
    <property type="match status" value="1"/>
</dbReference>
<dbReference type="Gene3D" id="3.50.50.60">
    <property type="entry name" value="FAD/NAD(P)-binding domain"/>
    <property type="match status" value="1"/>
</dbReference>
<keyword evidence="3" id="KW-1185">Reference proteome</keyword>
<organism evidence="2 3">
    <name type="scientific">Staphylotrichum longicolle</name>
    <dbReference type="NCBI Taxonomy" id="669026"/>
    <lineage>
        <taxon>Eukaryota</taxon>
        <taxon>Fungi</taxon>
        <taxon>Dikarya</taxon>
        <taxon>Ascomycota</taxon>
        <taxon>Pezizomycotina</taxon>
        <taxon>Sordariomycetes</taxon>
        <taxon>Sordariomycetidae</taxon>
        <taxon>Sordariales</taxon>
        <taxon>Chaetomiaceae</taxon>
        <taxon>Staphylotrichum</taxon>
    </lineage>
</organism>
<dbReference type="GO" id="GO:0016491">
    <property type="term" value="F:oxidoreductase activity"/>
    <property type="evidence" value="ECO:0007669"/>
    <property type="project" value="TreeGrafter"/>
</dbReference>
<dbReference type="PANTHER" id="PTHR42923">
    <property type="entry name" value="PROTOPORPHYRINOGEN OXIDASE"/>
    <property type="match status" value="1"/>
</dbReference>
<sequence>MAPALRFASGLLAAATVVAGNWLPDIIARDVAIIGGGASGAYAAIRLKEDYGKSIVLVEKAGRLGGHVSTYDDPKTGLPFDFGVNSFNDYGPAKAFFERMGIPVSVPPRNVLTTQYADFTTGAAVNFTPPANADRTAALARFLNVTAPWENYFLPGYWNFPAPADIPADLLLPFGQFVAKYNLEAAVNQVFQVTGMGTGDMLNSLTLYVLGAFGQPMIRAFLGQGATFTPNSRRNIDLYNAVQAKLGDAVLLNTQVVQSLRTPIGHTLWTKSADGKSTIVIARKLLIAIEPTPANMEPFNLDFTEQTLLSKFHYQSIHAGLVSHPSLPRSGSVVNTPAAASPANYNVLPKPNYNVRFDHMGGGSDLFRVLMVGDESFDKAKAQALVRQSFAKLVQAGTLPAGTTADPGAELEIRAWADHGAMHMHVDASELKTGFIQKLYALQGRRETWWTGGAFAVQFQAILWAFDDILLPKMLA</sequence>
<accession>A0AAD4EPR0</accession>
<dbReference type="EMBL" id="JAHCVI010000005">
    <property type="protein sequence ID" value="KAG7285009.1"/>
    <property type="molecule type" value="Genomic_DNA"/>
</dbReference>
<feature type="signal peptide" evidence="1">
    <location>
        <begin position="1"/>
        <end position="20"/>
    </location>
</feature>
<protein>
    <recommendedName>
        <fullName evidence="4">Beta-cyclopiazonate dehydrogenase</fullName>
    </recommendedName>
</protein>
<evidence type="ECO:0000313" key="3">
    <source>
        <dbReference type="Proteomes" id="UP001197093"/>
    </source>
</evidence>
<reference evidence="2" key="1">
    <citation type="submission" date="2023-02" db="EMBL/GenBank/DDBJ databases">
        <authorList>
            <person name="Palmer J.M."/>
        </authorList>
    </citation>
    <scope>NUCLEOTIDE SEQUENCE</scope>
    <source>
        <strain evidence="2">FW57</strain>
    </source>
</reference>
<dbReference type="Gene3D" id="3.30.70.1990">
    <property type="match status" value="1"/>
</dbReference>